<keyword evidence="12 16" id="KW-0472">Membrane</keyword>
<reference evidence="18 19" key="1">
    <citation type="submission" date="2019-06" db="EMBL/GenBank/DDBJ databases">
        <title>A chromosomal-level reference genome of Carpinus fangiana (Coryloideae, Betulaceae).</title>
        <authorList>
            <person name="Yang X."/>
            <person name="Wang Z."/>
            <person name="Zhang L."/>
            <person name="Hao G."/>
            <person name="Liu J."/>
            <person name="Yang Y."/>
        </authorList>
    </citation>
    <scope>NUCLEOTIDE SEQUENCE [LARGE SCALE GENOMIC DNA]</scope>
    <source>
        <strain evidence="18">Cfa_2016G</strain>
        <tissue evidence="18">Leaf</tissue>
    </source>
</reference>
<dbReference type="PANTHER" id="PTHR45768">
    <property type="entry name" value="E3 UBIQUITIN-PROTEIN LIGASE RNF13-LIKE"/>
    <property type="match status" value="1"/>
</dbReference>
<evidence type="ECO:0000256" key="11">
    <source>
        <dbReference type="ARBA" id="ARBA00022989"/>
    </source>
</evidence>
<dbReference type="PANTHER" id="PTHR45768:SF34">
    <property type="entry name" value="RING-H2 FINGER PROTEIN ATL64"/>
    <property type="match status" value="1"/>
</dbReference>
<evidence type="ECO:0000256" key="6">
    <source>
        <dbReference type="ARBA" id="ARBA00022692"/>
    </source>
</evidence>
<evidence type="ECO:0000256" key="8">
    <source>
        <dbReference type="ARBA" id="ARBA00022771"/>
    </source>
</evidence>
<dbReference type="CDD" id="cd16461">
    <property type="entry name" value="RING-H2_EL5-like"/>
    <property type="match status" value="1"/>
</dbReference>
<gene>
    <name evidence="18" type="ORF">FH972_000567</name>
</gene>
<dbReference type="GO" id="GO:0061630">
    <property type="term" value="F:ubiquitin protein ligase activity"/>
    <property type="evidence" value="ECO:0007669"/>
    <property type="project" value="UniProtKB-EC"/>
</dbReference>
<evidence type="ECO:0000313" key="19">
    <source>
        <dbReference type="Proteomes" id="UP000327013"/>
    </source>
</evidence>
<keyword evidence="7" id="KW-0479">Metal-binding</keyword>
<dbReference type="Pfam" id="PF13639">
    <property type="entry name" value="zf-RING_2"/>
    <property type="match status" value="1"/>
</dbReference>
<feature type="region of interest" description="Disordered" evidence="15">
    <location>
        <begin position="161"/>
        <end position="209"/>
    </location>
</feature>
<keyword evidence="11 16" id="KW-1133">Transmembrane helix</keyword>
<comment type="subcellular location">
    <subcellularLocation>
        <location evidence="2">Membrane</location>
        <topology evidence="2">Single-pass membrane protein</topology>
    </subcellularLocation>
</comment>
<dbReference type="PROSITE" id="PS50089">
    <property type="entry name" value="ZF_RING_2"/>
    <property type="match status" value="1"/>
</dbReference>
<accession>A0A5N6QC48</accession>
<keyword evidence="9" id="KW-0833">Ubl conjugation pathway</keyword>
<name>A0A5N6QC48_9ROSI</name>
<evidence type="ECO:0000256" key="15">
    <source>
        <dbReference type="SAM" id="MobiDB-lite"/>
    </source>
</evidence>
<comment type="similarity">
    <text evidence="13">Belongs to the RING-type zinc finger family. ATL subfamily.</text>
</comment>
<protein>
    <recommendedName>
        <fullName evidence="4">RING-type E3 ubiquitin transferase</fullName>
        <ecNumber evidence="4">2.3.2.27</ecNumber>
    </recommendedName>
</protein>
<keyword evidence="8 14" id="KW-0863">Zinc-finger</keyword>
<proteinExistence type="inferred from homology"/>
<evidence type="ECO:0000256" key="14">
    <source>
        <dbReference type="PROSITE-ProRule" id="PRU00175"/>
    </source>
</evidence>
<keyword evidence="5" id="KW-0808">Transferase</keyword>
<evidence type="ECO:0000256" key="5">
    <source>
        <dbReference type="ARBA" id="ARBA00022679"/>
    </source>
</evidence>
<comment type="pathway">
    <text evidence="3">Protein modification; protein ubiquitination.</text>
</comment>
<evidence type="ECO:0000256" key="10">
    <source>
        <dbReference type="ARBA" id="ARBA00022833"/>
    </source>
</evidence>
<keyword evidence="6 16" id="KW-0812">Transmembrane</keyword>
<dbReference type="OrthoDB" id="8062037at2759"/>
<evidence type="ECO:0000256" key="4">
    <source>
        <dbReference type="ARBA" id="ARBA00012483"/>
    </source>
</evidence>
<dbReference type="Proteomes" id="UP000327013">
    <property type="component" value="Chromosome 1"/>
</dbReference>
<dbReference type="InterPro" id="IPR013083">
    <property type="entry name" value="Znf_RING/FYVE/PHD"/>
</dbReference>
<dbReference type="AlphaFoldDB" id="A0A5N6QC48"/>
<evidence type="ECO:0000256" key="12">
    <source>
        <dbReference type="ARBA" id="ARBA00023136"/>
    </source>
</evidence>
<evidence type="ECO:0000256" key="9">
    <source>
        <dbReference type="ARBA" id="ARBA00022786"/>
    </source>
</evidence>
<sequence>MGSDDIDDEGNRFGVSSKIMAAAIFSLFAVVVIIIILHIYARYLLRRQERRQRDSLYRAATTTQFAPDEIFPHPPAGKGLDPTVIASLPKFTHKPSDHSEPVECSICLSTVGEEATVRVLPNCTHMFHVECVDVWLSSNTTCPICRTAAEPRVLHPVQPTAPPVELEKAGGSGGSRVSSFRRMLSRERSSRRVQSCGDDEVGAEDLERH</sequence>
<evidence type="ECO:0000259" key="17">
    <source>
        <dbReference type="PROSITE" id="PS50089"/>
    </source>
</evidence>
<evidence type="ECO:0000256" key="2">
    <source>
        <dbReference type="ARBA" id="ARBA00004167"/>
    </source>
</evidence>
<evidence type="ECO:0000256" key="13">
    <source>
        <dbReference type="ARBA" id="ARBA00024209"/>
    </source>
</evidence>
<dbReference type="SUPFAM" id="SSF57850">
    <property type="entry name" value="RING/U-box"/>
    <property type="match status" value="1"/>
</dbReference>
<dbReference type="InterPro" id="IPR001841">
    <property type="entry name" value="Znf_RING"/>
</dbReference>
<evidence type="ECO:0000256" key="3">
    <source>
        <dbReference type="ARBA" id="ARBA00004906"/>
    </source>
</evidence>
<dbReference type="GO" id="GO:0016020">
    <property type="term" value="C:membrane"/>
    <property type="evidence" value="ECO:0007669"/>
    <property type="project" value="UniProtKB-SubCell"/>
</dbReference>
<dbReference type="GO" id="GO:0008270">
    <property type="term" value="F:zinc ion binding"/>
    <property type="evidence" value="ECO:0007669"/>
    <property type="project" value="UniProtKB-KW"/>
</dbReference>
<evidence type="ECO:0000256" key="16">
    <source>
        <dbReference type="SAM" id="Phobius"/>
    </source>
</evidence>
<organism evidence="18 19">
    <name type="scientific">Carpinus fangiana</name>
    <dbReference type="NCBI Taxonomy" id="176857"/>
    <lineage>
        <taxon>Eukaryota</taxon>
        <taxon>Viridiplantae</taxon>
        <taxon>Streptophyta</taxon>
        <taxon>Embryophyta</taxon>
        <taxon>Tracheophyta</taxon>
        <taxon>Spermatophyta</taxon>
        <taxon>Magnoliopsida</taxon>
        <taxon>eudicotyledons</taxon>
        <taxon>Gunneridae</taxon>
        <taxon>Pentapetalae</taxon>
        <taxon>rosids</taxon>
        <taxon>fabids</taxon>
        <taxon>Fagales</taxon>
        <taxon>Betulaceae</taxon>
        <taxon>Carpinus</taxon>
    </lineage>
</organism>
<feature type="domain" description="RING-type" evidence="17">
    <location>
        <begin position="104"/>
        <end position="146"/>
    </location>
</feature>
<dbReference type="Gene3D" id="3.30.40.10">
    <property type="entry name" value="Zinc/RING finger domain, C3HC4 (zinc finger)"/>
    <property type="match status" value="1"/>
</dbReference>
<evidence type="ECO:0000256" key="7">
    <source>
        <dbReference type="ARBA" id="ARBA00022723"/>
    </source>
</evidence>
<feature type="compositionally biased region" description="Acidic residues" evidence="15">
    <location>
        <begin position="197"/>
        <end position="209"/>
    </location>
</feature>
<feature type="transmembrane region" description="Helical" evidence="16">
    <location>
        <begin position="20"/>
        <end position="45"/>
    </location>
</feature>
<dbReference type="EMBL" id="CM017321">
    <property type="protein sequence ID" value="KAE7995800.1"/>
    <property type="molecule type" value="Genomic_DNA"/>
</dbReference>
<evidence type="ECO:0000313" key="18">
    <source>
        <dbReference type="EMBL" id="KAE7995800.1"/>
    </source>
</evidence>
<evidence type="ECO:0000256" key="1">
    <source>
        <dbReference type="ARBA" id="ARBA00000900"/>
    </source>
</evidence>
<dbReference type="SMART" id="SM00184">
    <property type="entry name" value="RING"/>
    <property type="match status" value="1"/>
</dbReference>
<dbReference type="EC" id="2.3.2.27" evidence="4"/>
<comment type="catalytic activity">
    <reaction evidence="1">
        <text>S-ubiquitinyl-[E2 ubiquitin-conjugating enzyme]-L-cysteine + [acceptor protein]-L-lysine = [E2 ubiquitin-conjugating enzyme]-L-cysteine + N(6)-ubiquitinyl-[acceptor protein]-L-lysine.</text>
        <dbReference type="EC" id="2.3.2.27"/>
    </reaction>
</comment>
<keyword evidence="10" id="KW-0862">Zinc</keyword>
<keyword evidence="19" id="KW-1185">Reference proteome</keyword>